<dbReference type="EMBL" id="QRDC01000003">
    <property type="protein sequence ID" value="KAA1279962.1"/>
    <property type="molecule type" value="Genomic_DNA"/>
</dbReference>
<reference evidence="4 6" key="2">
    <citation type="submission" date="2021-06" db="EMBL/GenBank/DDBJ databases">
        <title>FDA dAtabase for Regulatory Grade micrObial Sequences (FDA-ARGOS): Supporting development and validation of Infectious Disease Dx tests.</title>
        <authorList>
            <person name="Sproer C."/>
            <person name="Gronow S."/>
            <person name="Severitt S."/>
            <person name="Schroder I."/>
            <person name="Tallon L."/>
            <person name="Sadzewicz L."/>
            <person name="Zhao X."/>
            <person name="Boylan J."/>
            <person name="Ott S."/>
            <person name="Bowen H."/>
            <person name="Vavikolanu K."/>
            <person name="Mehta A."/>
            <person name="Aluvathingal J."/>
            <person name="Nadendla S."/>
            <person name="Lowell S."/>
            <person name="Myers T."/>
            <person name="Yan Y."/>
        </authorList>
    </citation>
    <scope>NUCLEOTIDE SEQUENCE [LARGE SCALE GENOMIC DNA]</scope>
    <source>
        <strain evidence="4 6">FDAARGOS 1424</strain>
    </source>
</reference>
<comment type="similarity">
    <text evidence="1">Belongs to the CesT/SycH chaperone family.</text>
</comment>
<evidence type="ECO:0000256" key="1">
    <source>
        <dbReference type="ARBA" id="ARBA00093771"/>
    </source>
</evidence>
<dbReference type="Gene3D" id="3.30.1460.10">
    <property type="match status" value="1"/>
</dbReference>
<dbReference type="Proteomes" id="UP000683579">
    <property type="component" value="Chromosome"/>
</dbReference>
<accession>A0A6N6KAC3</accession>
<dbReference type="Pfam" id="PF05932">
    <property type="entry name" value="CesT"/>
    <property type="match status" value="1"/>
</dbReference>
<evidence type="ECO:0000313" key="3">
    <source>
        <dbReference type="EMBL" id="KAA1279962.1"/>
    </source>
</evidence>
<dbReference type="InterPro" id="IPR010261">
    <property type="entry name" value="Tir_chaperone"/>
</dbReference>
<dbReference type="GO" id="GO:0030254">
    <property type="term" value="P:protein secretion by the type III secretion system"/>
    <property type="evidence" value="ECO:0007669"/>
    <property type="project" value="InterPro"/>
</dbReference>
<evidence type="ECO:0000313" key="5">
    <source>
        <dbReference type="Proteomes" id="UP000468420"/>
    </source>
</evidence>
<organism evidence="3 5">
    <name type="scientific">Citrobacter pasteurii</name>
    <dbReference type="NCBI Taxonomy" id="1563222"/>
    <lineage>
        <taxon>Bacteria</taxon>
        <taxon>Pseudomonadati</taxon>
        <taxon>Pseudomonadota</taxon>
        <taxon>Gammaproteobacteria</taxon>
        <taxon>Enterobacterales</taxon>
        <taxon>Enterobacteriaceae</taxon>
        <taxon>Citrobacter</taxon>
    </lineage>
</organism>
<dbReference type="AlphaFoldDB" id="A0A6N6KAC3"/>
<dbReference type="EMBL" id="CP077262">
    <property type="protein sequence ID" value="QXA44059.1"/>
    <property type="molecule type" value="Genomic_DNA"/>
</dbReference>
<keyword evidence="6" id="KW-1185">Reference proteome</keyword>
<evidence type="ECO:0000313" key="4">
    <source>
        <dbReference type="EMBL" id="QXA44059.1"/>
    </source>
</evidence>
<name>A0A6N6KAC3_9ENTR</name>
<dbReference type="RefSeq" id="WP_052463772.1">
    <property type="nucleotide sequence ID" value="NZ_CDHL01000039.1"/>
</dbReference>
<dbReference type="Proteomes" id="UP000468420">
    <property type="component" value="Unassembled WGS sequence"/>
</dbReference>
<sequence length="148" mass="16797">MKYINSINMLLSDLGKYIDCKDLTLNNNGSTFVFLSDMLFSFILSDEDENYQRELICIIHIAPLPKRNDEISRNLLIQLLQGNHAWSNTGGGILGFDDQTGFICLSLRLNPLQQTTEIFSAKIARLYQIASEYKSRLAVENSTAVTHY</sequence>
<gene>
    <name evidence="3" type="ORF">DXF85_04050</name>
    <name evidence="4" type="ORF">I6L54_19165</name>
</gene>
<dbReference type="SUPFAM" id="SSF69635">
    <property type="entry name" value="Type III secretory system chaperone-like"/>
    <property type="match status" value="1"/>
</dbReference>
<proteinExistence type="inferred from homology"/>
<reference evidence="3 5" key="1">
    <citation type="submission" date="2018-08" db="EMBL/GenBank/DDBJ databases">
        <title>Complete genomic analysis of a Citrobacter pasteurii isolated from cockles (Cerastoderma edule) containing a new chromosomic qnrB allele.</title>
        <authorList>
            <person name="Rodrigues A."/>
            <person name="Baptista T."/>
            <person name="Quesada A."/>
            <person name="Campos M.J."/>
        </authorList>
    </citation>
    <scope>NUCLEOTIDE SEQUENCE [LARGE SCALE GENOMIC DNA]</scope>
    <source>
        <strain evidence="3 5">BA18</strain>
    </source>
</reference>
<evidence type="ECO:0000256" key="2">
    <source>
        <dbReference type="ARBA" id="ARBA00093795"/>
    </source>
</evidence>
<evidence type="ECO:0000313" key="6">
    <source>
        <dbReference type="Proteomes" id="UP000683579"/>
    </source>
</evidence>
<protein>
    <recommendedName>
        <fullName evidence="2">Tir chaperone</fullName>
    </recommendedName>
</protein>